<dbReference type="InterPro" id="IPR050334">
    <property type="entry name" value="Molybdenum_import_ModC"/>
</dbReference>
<dbReference type="GO" id="GO:0016887">
    <property type="term" value="F:ATP hydrolysis activity"/>
    <property type="evidence" value="ECO:0007669"/>
    <property type="project" value="InterPro"/>
</dbReference>
<gene>
    <name evidence="2" type="ORF">HER12_02315</name>
</gene>
<comment type="caution">
    <text evidence="2">The sequence shown here is derived from an EMBL/GenBank/DDBJ whole genome shotgun (WGS) entry which is preliminary data.</text>
</comment>
<sequence>MKDVLIDWSLNQNLKYGSSNSEKVSLKVKEWTIAKGVKNWSFDASSPIILALFSNEEDNLNNILKAFGGFGNIIFGQIILNEEDVTYNFPGWERQIAYLASNQFQWNKLFSVRHNLIKTAKSVRPFLQAIGRNNTKVKIDIASLKNTGRNLNRAEFKARVIKLIKAFINETQTSRNLFIKEYETQINEFHERFAKNKFNFPGGEELAEVLIRKLNAEEENMIVNNNLLFYQSLQDRISSLENLVGDCICGCEPPKKRKKEFELNEMPFIIDEINSYLEDKIFLTRKQIRTTLKSCNNHNQIFSNELNQALAYKKINLSRTQVDQIIEEWVDLAEVQRIKFNMKQDFIAMQLLPDEMQLLLKNIRHEIEIYHKKLLDHQKFEDASVYHQELKDLEDKLIDFRDLIDDNISLIFEELQLTSLLKRRYSDLSLLERRIVKVIQKLVVVNKVLLLENPFYLLERSDKVKLAKWLKILAKKLSIIIIFSSKSNEEISLVASHLAVIENGLVVQQGKIGEISAKPLSLNLLKEMNKRGLNVFLGQWYPPTLSFYNKQIAIFPNLKNAPIIALKASDIIFSYRKPLFTFFSKVIKISGTIKEVNKINERQSLLTFKTFDDNLFEVLVYNYNNFKIGSKGWISIVKNTIYIFDSENKQLIGTW</sequence>
<dbReference type="Gene3D" id="3.40.50.300">
    <property type="entry name" value="P-loop containing nucleotide triphosphate hydrolases"/>
    <property type="match status" value="1"/>
</dbReference>
<name>A0A846U555_9MOLU</name>
<evidence type="ECO:0000259" key="1">
    <source>
        <dbReference type="PROSITE" id="PS50893"/>
    </source>
</evidence>
<evidence type="ECO:0000313" key="2">
    <source>
        <dbReference type="EMBL" id="NKE38587.1"/>
    </source>
</evidence>
<proteinExistence type="predicted"/>
<dbReference type="InterPro" id="IPR027417">
    <property type="entry name" value="P-loop_NTPase"/>
</dbReference>
<dbReference type="GO" id="GO:0005524">
    <property type="term" value="F:ATP binding"/>
    <property type="evidence" value="ECO:0007669"/>
    <property type="project" value="InterPro"/>
</dbReference>
<organism evidence="2 3">
    <name type="scientific">Spiroplasma platyhelix PALS-1</name>
    <dbReference type="NCBI Taxonomy" id="1276218"/>
    <lineage>
        <taxon>Bacteria</taxon>
        <taxon>Bacillati</taxon>
        <taxon>Mycoplasmatota</taxon>
        <taxon>Mollicutes</taxon>
        <taxon>Entomoplasmatales</taxon>
        <taxon>Spiroplasmataceae</taxon>
        <taxon>Spiroplasma</taxon>
    </lineage>
</organism>
<dbReference type="RefSeq" id="WP_168105065.1">
    <property type="nucleotide sequence ID" value="NZ_CP051215.1"/>
</dbReference>
<accession>A0A846U555</accession>
<dbReference type="EMBL" id="JAAVVK010000002">
    <property type="protein sequence ID" value="NKE38587.1"/>
    <property type="molecule type" value="Genomic_DNA"/>
</dbReference>
<dbReference type="Proteomes" id="UP000584587">
    <property type="component" value="Unassembled WGS sequence"/>
</dbReference>
<dbReference type="InterPro" id="IPR003439">
    <property type="entry name" value="ABC_transporter-like_ATP-bd"/>
</dbReference>
<dbReference type="AlphaFoldDB" id="A0A846U555"/>
<feature type="domain" description="ABC transporter" evidence="1">
    <location>
        <begin position="292"/>
        <end position="528"/>
    </location>
</feature>
<evidence type="ECO:0000313" key="3">
    <source>
        <dbReference type="Proteomes" id="UP000584587"/>
    </source>
</evidence>
<keyword evidence="3" id="KW-1185">Reference proteome</keyword>
<dbReference type="PANTHER" id="PTHR43514:SF4">
    <property type="entry name" value="ABC TRANSPORTER I FAMILY MEMBER 10"/>
    <property type="match status" value="1"/>
</dbReference>
<dbReference type="PANTHER" id="PTHR43514">
    <property type="entry name" value="ABC TRANSPORTER I FAMILY MEMBER 10"/>
    <property type="match status" value="1"/>
</dbReference>
<protein>
    <recommendedName>
        <fullName evidence="1">ABC transporter domain-containing protein</fullName>
    </recommendedName>
</protein>
<dbReference type="SUPFAM" id="SSF52540">
    <property type="entry name" value="P-loop containing nucleoside triphosphate hydrolases"/>
    <property type="match status" value="1"/>
</dbReference>
<dbReference type="PROSITE" id="PS50893">
    <property type="entry name" value="ABC_TRANSPORTER_2"/>
    <property type="match status" value="1"/>
</dbReference>
<reference evidence="2 3" key="1">
    <citation type="submission" date="2020-04" db="EMBL/GenBank/DDBJ databases">
        <title>Complete genome sequence of Spiroplasma platyhelix ATCC 51748, an insect isolate.</title>
        <authorList>
            <person name="Green E.A."/>
            <person name="Klassen J.L."/>
        </authorList>
    </citation>
    <scope>NUCLEOTIDE SEQUENCE [LARGE SCALE GENOMIC DNA]</scope>
    <source>
        <strain evidence="2 3">PALS-1</strain>
    </source>
</reference>